<dbReference type="Gramene" id="OBART01G15410.1">
    <property type="protein sequence ID" value="OBART01G15410.1"/>
    <property type="gene ID" value="OBART01G15410"/>
</dbReference>
<evidence type="ECO:0000256" key="12">
    <source>
        <dbReference type="ARBA" id="ARBA00023180"/>
    </source>
</evidence>
<feature type="domain" description="Protein kinase" evidence="16">
    <location>
        <begin position="543"/>
        <end position="817"/>
    </location>
</feature>
<dbReference type="Proteomes" id="UP000026960">
    <property type="component" value="Chromosome 1"/>
</dbReference>
<keyword evidence="8 13" id="KW-0067">ATP-binding</keyword>
<evidence type="ECO:0000256" key="2">
    <source>
        <dbReference type="ARBA" id="ARBA00022527"/>
    </source>
</evidence>
<dbReference type="STRING" id="65489.A0A0D3ENS4"/>
<evidence type="ECO:0000256" key="7">
    <source>
        <dbReference type="ARBA" id="ARBA00022777"/>
    </source>
</evidence>
<sequence length="880" mass="97780">MGAAAMLLATMRLLIMCLTTSVVILGTSGAPPSAEELAHCPKACGDVNISYPYGVGNGCFRPGGGFELTCDDTTKPPKLFLGNTTEIHDIYTDGYVNASIIFNIATTPGVLGTYNRSWETPGRSLYIQEGETKLLVIGCGIEVNMFHADSDESLGYCSSTCRDIAVMQKEAVGMSCSGIGCCTITFHTTISAFRFSVTQGEEAQQLPSLFANATIKAFLADAYDYPPNQYNFSITDLLARNIDASTIGAWTYVRTVIADYPSCATARLDAKSYACGNTSCFDVSNEGYRCECSNKLVDGNPYVSDGCDEGINMTVPPTISHSRYEPTRNRQNCSRSCGDMTIPFPFGLQQECSANRKFLLNCTSKQAFIGGSYTQYQVTDISLDQGLLFVNFSQHEEAYSELVEISRDNISQWVESWIDEFNDFDVSQHYGIWKWFVTNMTCEKAKKSSAYACISANDIDECSIPNDCKGMCQNQAGGYSCTRCPHGTSFDPAERKCTSTKQHNIVLGISHFNGSLFNKITVNVAHKTKIFSLDELEKATNNFDSTRILGSGGHGTVYKGILSDQRVVAIKKSKIVEQSEIDQFVNEVAMLSQIIHRNVVKLFGCCLESEVPLLVYEFISNGTLYDLLHGNLQSKCLLTWWNRIRIALEAASALAYLHCAASVPIFHRDVKSANILLDDNFTTKVSDFGASRSVSIDETHVVTIVQGTYGYLDPEYYHTGQLNEKSDVYSFGVILIELLTRKRPIFLNSIGEKQNLCHHFLQRQQNNTTSEIVDVQVLEEADQWEIDEIASLAEICLRLRGEERPTMKEVELRLQLLRSKVAKKKNRVEVSRENEIDPLLLYTPSSSSVNPRDFNSASHNDATRCYTMEQELVSWTNLPR</sequence>
<dbReference type="PROSITE" id="PS01187">
    <property type="entry name" value="EGF_CA"/>
    <property type="match status" value="1"/>
</dbReference>
<dbReference type="Gene3D" id="3.30.200.20">
    <property type="entry name" value="Phosphorylase Kinase, domain 1"/>
    <property type="match status" value="1"/>
</dbReference>
<feature type="signal peptide" evidence="15">
    <location>
        <begin position="1"/>
        <end position="29"/>
    </location>
</feature>
<dbReference type="EnsemblPlants" id="OBART01G15410.1">
    <property type="protein sequence ID" value="OBART01G15410.1"/>
    <property type="gene ID" value="OBART01G15410"/>
</dbReference>
<dbReference type="Gene3D" id="2.10.25.10">
    <property type="entry name" value="Laminin"/>
    <property type="match status" value="1"/>
</dbReference>
<evidence type="ECO:0000259" key="16">
    <source>
        <dbReference type="PROSITE" id="PS50011"/>
    </source>
</evidence>
<evidence type="ECO:0000256" key="14">
    <source>
        <dbReference type="SAM" id="Coils"/>
    </source>
</evidence>
<evidence type="ECO:0000256" key="3">
    <source>
        <dbReference type="ARBA" id="ARBA00022679"/>
    </source>
</evidence>
<evidence type="ECO:0000313" key="18">
    <source>
        <dbReference type="Proteomes" id="UP000026960"/>
    </source>
</evidence>
<dbReference type="eggNOG" id="ENOG502R523">
    <property type="taxonomic scope" value="Eukaryota"/>
</dbReference>
<dbReference type="GO" id="GO:0005886">
    <property type="term" value="C:plasma membrane"/>
    <property type="evidence" value="ECO:0007669"/>
    <property type="project" value="TreeGrafter"/>
</dbReference>
<keyword evidence="6 13" id="KW-0547">Nucleotide-binding</keyword>
<dbReference type="CDD" id="cd00054">
    <property type="entry name" value="EGF_CA"/>
    <property type="match status" value="1"/>
</dbReference>
<accession>A0A0D3ENS4</accession>
<dbReference type="SMART" id="SM00220">
    <property type="entry name" value="S_TKc"/>
    <property type="match status" value="1"/>
</dbReference>
<keyword evidence="2" id="KW-0723">Serine/threonine-protein kinase</keyword>
<dbReference type="InterPro" id="IPR018097">
    <property type="entry name" value="EGF_Ca-bd_CS"/>
</dbReference>
<dbReference type="InterPro" id="IPR017441">
    <property type="entry name" value="Protein_kinase_ATP_BS"/>
</dbReference>
<dbReference type="Pfam" id="PF00069">
    <property type="entry name" value="Pkinase"/>
    <property type="match status" value="1"/>
</dbReference>
<reference evidence="17" key="1">
    <citation type="journal article" date="2009" name="Rice">
        <title>De Novo Next Generation Sequencing of Plant Genomes.</title>
        <authorList>
            <person name="Rounsley S."/>
            <person name="Marri P.R."/>
            <person name="Yu Y."/>
            <person name="He R."/>
            <person name="Sisneros N."/>
            <person name="Goicoechea J.L."/>
            <person name="Lee S.J."/>
            <person name="Angelova A."/>
            <person name="Kudrna D."/>
            <person name="Luo M."/>
            <person name="Affourtit J."/>
            <person name="Desany B."/>
            <person name="Knight J."/>
            <person name="Niazi F."/>
            <person name="Egholm M."/>
            <person name="Wing R.A."/>
        </authorList>
    </citation>
    <scope>NUCLEOTIDE SEQUENCE [LARGE SCALE GENOMIC DNA]</scope>
    <source>
        <strain evidence="17">cv. IRGC 105608</strain>
    </source>
</reference>
<dbReference type="FunFam" id="1.10.510.10:FF:000084">
    <property type="entry name" value="Wall-associated receptor kinase 2"/>
    <property type="match status" value="1"/>
</dbReference>
<dbReference type="AlphaFoldDB" id="A0A0D3ENS4"/>
<dbReference type="InterPro" id="IPR001881">
    <property type="entry name" value="EGF-like_Ca-bd_dom"/>
</dbReference>
<keyword evidence="5 15" id="KW-0732">Signal</keyword>
<evidence type="ECO:0000256" key="11">
    <source>
        <dbReference type="ARBA" id="ARBA00023157"/>
    </source>
</evidence>
<dbReference type="FunFam" id="2.10.25.10:FF:000583">
    <property type="entry name" value="Os02g0633066 protein"/>
    <property type="match status" value="1"/>
</dbReference>
<evidence type="ECO:0000256" key="5">
    <source>
        <dbReference type="ARBA" id="ARBA00022729"/>
    </source>
</evidence>
<evidence type="ECO:0000256" key="9">
    <source>
        <dbReference type="ARBA" id="ARBA00022989"/>
    </source>
</evidence>
<feature type="chain" id="PRO_5002260893" description="Protein kinase domain-containing protein" evidence="15">
    <location>
        <begin position="30"/>
        <end position="880"/>
    </location>
</feature>
<dbReference type="Gene3D" id="1.10.510.10">
    <property type="entry name" value="Transferase(Phosphotransferase) domain 1"/>
    <property type="match status" value="1"/>
</dbReference>
<organism evidence="17">
    <name type="scientific">Oryza barthii</name>
    <dbReference type="NCBI Taxonomy" id="65489"/>
    <lineage>
        <taxon>Eukaryota</taxon>
        <taxon>Viridiplantae</taxon>
        <taxon>Streptophyta</taxon>
        <taxon>Embryophyta</taxon>
        <taxon>Tracheophyta</taxon>
        <taxon>Spermatophyta</taxon>
        <taxon>Magnoliopsida</taxon>
        <taxon>Liliopsida</taxon>
        <taxon>Poales</taxon>
        <taxon>Poaceae</taxon>
        <taxon>BOP clade</taxon>
        <taxon>Oryzoideae</taxon>
        <taxon>Oryzeae</taxon>
        <taxon>Oryzinae</taxon>
        <taxon>Oryza</taxon>
    </lineage>
</organism>
<dbReference type="CDD" id="cd14066">
    <property type="entry name" value="STKc_IRAK"/>
    <property type="match status" value="1"/>
</dbReference>
<protein>
    <recommendedName>
        <fullName evidence="16">Protein kinase domain-containing protein</fullName>
    </recommendedName>
</protein>
<dbReference type="InterPro" id="IPR025287">
    <property type="entry name" value="WAK_GUB"/>
</dbReference>
<keyword evidence="7" id="KW-0418">Kinase</keyword>
<evidence type="ECO:0000256" key="10">
    <source>
        <dbReference type="ARBA" id="ARBA00023136"/>
    </source>
</evidence>
<evidence type="ECO:0000256" key="8">
    <source>
        <dbReference type="ARBA" id="ARBA00022840"/>
    </source>
</evidence>
<keyword evidence="12" id="KW-0325">Glycoprotein</keyword>
<dbReference type="GO" id="GO:0005524">
    <property type="term" value="F:ATP binding"/>
    <property type="evidence" value="ECO:0007669"/>
    <property type="project" value="UniProtKB-UniRule"/>
</dbReference>
<dbReference type="InterPro" id="IPR000719">
    <property type="entry name" value="Prot_kinase_dom"/>
</dbReference>
<evidence type="ECO:0000256" key="15">
    <source>
        <dbReference type="SAM" id="SignalP"/>
    </source>
</evidence>
<evidence type="ECO:0000256" key="1">
    <source>
        <dbReference type="ARBA" id="ARBA00004479"/>
    </source>
</evidence>
<keyword evidence="9" id="KW-1133">Transmembrane helix</keyword>
<dbReference type="SUPFAM" id="SSF56112">
    <property type="entry name" value="Protein kinase-like (PK-like)"/>
    <property type="match status" value="1"/>
</dbReference>
<dbReference type="InterPro" id="IPR011009">
    <property type="entry name" value="Kinase-like_dom_sf"/>
</dbReference>
<dbReference type="FunFam" id="3.30.200.20:FF:000043">
    <property type="entry name" value="Wall-associated receptor kinase 2"/>
    <property type="match status" value="1"/>
</dbReference>
<keyword evidence="4" id="KW-0812">Transmembrane</keyword>
<name>A0A0D3ENS4_9ORYZ</name>
<comment type="subcellular location">
    <subcellularLocation>
        <location evidence="1">Membrane</location>
        <topology evidence="1">Single-pass type I membrane protein</topology>
    </subcellularLocation>
</comment>
<dbReference type="GO" id="GO:0030247">
    <property type="term" value="F:polysaccharide binding"/>
    <property type="evidence" value="ECO:0007669"/>
    <property type="project" value="InterPro"/>
</dbReference>
<keyword evidence="10" id="KW-0472">Membrane</keyword>
<dbReference type="PROSITE" id="PS50011">
    <property type="entry name" value="PROTEIN_KINASE_DOM"/>
    <property type="match status" value="1"/>
</dbReference>
<dbReference type="PROSITE" id="PS00108">
    <property type="entry name" value="PROTEIN_KINASE_ST"/>
    <property type="match status" value="1"/>
</dbReference>
<dbReference type="PROSITE" id="PS00107">
    <property type="entry name" value="PROTEIN_KINASE_ATP"/>
    <property type="match status" value="1"/>
</dbReference>
<dbReference type="HOGENOM" id="CLU_000288_43_6_1"/>
<dbReference type="InterPro" id="IPR045274">
    <property type="entry name" value="WAK-like"/>
</dbReference>
<dbReference type="PANTHER" id="PTHR27005:SF389">
    <property type="entry name" value="OS01G0364400 PROTEIN"/>
    <property type="match status" value="1"/>
</dbReference>
<keyword evidence="14" id="KW-0175">Coiled coil</keyword>
<keyword evidence="11" id="KW-1015">Disulfide bond</keyword>
<proteinExistence type="predicted"/>
<keyword evidence="3" id="KW-0808">Transferase</keyword>
<keyword evidence="18" id="KW-1185">Reference proteome</keyword>
<evidence type="ECO:0000256" key="6">
    <source>
        <dbReference type="ARBA" id="ARBA00022741"/>
    </source>
</evidence>
<dbReference type="GO" id="GO:0004674">
    <property type="term" value="F:protein serine/threonine kinase activity"/>
    <property type="evidence" value="ECO:0007669"/>
    <property type="project" value="UniProtKB-KW"/>
</dbReference>
<dbReference type="GO" id="GO:0005509">
    <property type="term" value="F:calcium ion binding"/>
    <property type="evidence" value="ECO:0007669"/>
    <property type="project" value="InterPro"/>
</dbReference>
<dbReference type="Pfam" id="PF13947">
    <property type="entry name" value="GUB_WAK_bind"/>
    <property type="match status" value="2"/>
</dbReference>
<reference evidence="17" key="2">
    <citation type="submission" date="2015-03" db="UniProtKB">
        <authorList>
            <consortium name="EnsemblPlants"/>
        </authorList>
    </citation>
    <scope>IDENTIFICATION</scope>
</reference>
<dbReference type="InterPro" id="IPR008271">
    <property type="entry name" value="Ser/Thr_kinase_AS"/>
</dbReference>
<dbReference type="GO" id="GO:0007166">
    <property type="term" value="P:cell surface receptor signaling pathway"/>
    <property type="evidence" value="ECO:0007669"/>
    <property type="project" value="InterPro"/>
</dbReference>
<evidence type="ECO:0000256" key="13">
    <source>
        <dbReference type="PROSITE-ProRule" id="PRU10141"/>
    </source>
</evidence>
<evidence type="ECO:0000256" key="4">
    <source>
        <dbReference type="ARBA" id="ARBA00022692"/>
    </source>
</evidence>
<dbReference type="PaxDb" id="65489-OBART01G15410.1"/>
<feature type="coiled-coil region" evidence="14">
    <location>
        <begin position="807"/>
        <end position="834"/>
    </location>
</feature>
<feature type="binding site" evidence="13">
    <location>
        <position position="572"/>
    </location>
    <ligand>
        <name>ATP</name>
        <dbReference type="ChEBI" id="CHEBI:30616"/>
    </ligand>
</feature>
<evidence type="ECO:0000313" key="17">
    <source>
        <dbReference type="EnsemblPlants" id="OBART01G15410.1"/>
    </source>
</evidence>
<dbReference type="SMART" id="SM00179">
    <property type="entry name" value="EGF_CA"/>
    <property type="match status" value="1"/>
</dbReference>
<dbReference type="PANTHER" id="PTHR27005">
    <property type="entry name" value="WALL-ASSOCIATED RECEPTOR KINASE-LIKE 21"/>
    <property type="match status" value="1"/>
</dbReference>